<keyword evidence="1" id="KW-0472">Membrane</keyword>
<organism evidence="2 3">
    <name type="scientific">Psilocybe cyanescens</name>
    <dbReference type="NCBI Taxonomy" id="93625"/>
    <lineage>
        <taxon>Eukaryota</taxon>
        <taxon>Fungi</taxon>
        <taxon>Dikarya</taxon>
        <taxon>Basidiomycota</taxon>
        <taxon>Agaricomycotina</taxon>
        <taxon>Agaricomycetes</taxon>
        <taxon>Agaricomycetidae</taxon>
        <taxon>Agaricales</taxon>
        <taxon>Agaricineae</taxon>
        <taxon>Strophariaceae</taxon>
        <taxon>Psilocybe</taxon>
    </lineage>
</organism>
<dbReference type="AlphaFoldDB" id="A0A409XID6"/>
<dbReference type="Proteomes" id="UP000283269">
    <property type="component" value="Unassembled WGS sequence"/>
</dbReference>
<feature type="transmembrane region" description="Helical" evidence="1">
    <location>
        <begin position="152"/>
        <end position="174"/>
    </location>
</feature>
<accession>A0A409XID6</accession>
<dbReference type="OrthoDB" id="3341843at2759"/>
<protein>
    <submittedName>
        <fullName evidence="2">Uncharacterized protein</fullName>
    </submittedName>
</protein>
<feature type="transmembrane region" description="Helical" evidence="1">
    <location>
        <begin position="24"/>
        <end position="46"/>
    </location>
</feature>
<dbReference type="InParanoid" id="A0A409XID6"/>
<dbReference type="EMBL" id="NHYD01001631">
    <property type="protein sequence ID" value="PPQ90500.1"/>
    <property type="molecule type" value="Genomic_DNA"/>
</dbReference>
<comment type="caution">
    <text evidence="2">The sequence shown here is derived from an EMBL/GenBank/DDBJ whole genome shotgun (WGS) entry which is preliminary data.</text>
</comment>
<reference evidence="2 3" key="1">
    <citation type="journal article" date="2018" name="Evol. Lett.">
        <title>Horizontal gene cluster transfer increased hallucinogenic mushroom diversity.</title>
        <authorList>
            <person name="Reynolds H.T."/>
            <person name="Vijayakumar V."/>
            <person name="Gluck-Thaler E."/>
            <person name="Korotkin H.B."/>
            <person name="Matheny P.B."/>
            <person name="Slot J.C."/>
        </authorList>
    </citation>
    <scope>NUCLEOTIDE SEQUENCE [LARGE SCALE GENOMIC DNA]</scope>
    <source>
        <strain evidence="2 3">2631</strain>
    </source>
</reference>
<feature type="transmembrane region" description="Helical" evidence="1">
    <location>
        <begin position="95"/>
        <end position="116"/>
    </location>
</feature>
<evidence type="ECO:0000313" key="2">
    <source>
        <dbReference type="EMBL" id="PPQ90500.1"/>
    </source>
</evidence>
<evidence type="ECO:0000256" key="1">
    <source>
        <dbReference type="SAM" id="Phobius"/>
    </source>
</evidence>
<evidence type="ECO:0000313" key="3">
    <source>
        <dbReference type="Proteomes" id="UP000283269"/>
    </source>
</evidence>
<keyword evidence="1" id="KW-0812">Transmembrane</keyword>
<name>A0A409XID6_PSICY</name>
<keyword evidence="1" id="KW-1133">Transmembrane helix</keyword>
<feature type="transmembrane region" description="Helical" evidence="1">
    <location>
        <begin position="67"/>
        <end position="89"/>
    </location>
</feature>
<gene>
    <name evidence="2" type="ORF">CVT25_014783</name>
</gene>
<keyword evidence="3" id="KW-1185">Reference proteome</keyword>
<proteinExistence type="predicted"/>
<sequence length="210" mass="23614">MAPARATLSVGSVSKVNDVWTCRWSFGLLLFYLNRYLPLLDLFLFLRPILSGPVPERECKIIFPMTFWLVTIGLIISQAILVLRTYAIWGCRRLILWILIPIAIILFGSMLAFTAWKTCLDYSRLKSSPDGPFPDAVKCTTVFLTVDNERRIALLILYAMVFLGEAVIVSLTMIRANQDVDKFTPRLSQFTQIVAVTLANASVIFAASES</sequence>